<accession>A0A645GL62</accession>
<dbReference type="InterPro" id="IPR014330">
    <property type="entry name" value="RNA-bd_S4-rel_YaaA"/>
</dbReference>
<dbReference type="PROSITE" id="PS50889">
    <property type="entry name" value="S4"/>
    <property type="match status" value="1"/>
</dbReference>
<proteinExistence type="predicted"/>
<organism evidence="1">
    <name type="scientific">bioreactor metagenome</name>
    <dbReference type="NCBI Taxonomy" id="1076179"/>
    <lineage>
        <taxon>unclassified sequences</taxon>
        <taxon>metagenomes</taxon>
        <taxon>ecological metagenomes</taxon>
    </lineage>
</organism>
<name>A0A645GL62_9ZZZZ</name>
<protein>
    <recommendedName>
        <fullName evidence="2">RNA-binding S4 domain-containing protein</fullName>
    </recommendedName>
</protein>
<evidence type="ECO:0008006" key="2">
    <source>
        <dbReference type="Google" id="ProtNLM"/>
    </source>
</evidence>
<sequence length="68" mass="7662">MKEIKIQTEFIKLDAFLKWASIVSMGSVAKMVIQDGEVSVNGEIETRRGKKLIKGDTVEFDGEKYIIV</sequence>
<dbReference type="NCBIfam" id="TIGR02988">
    <property type="entry name" value="YaaA_near_RecF"/>
    <property type="match status" value="1"/>
</dbReference>
<dbReference type="SUPFAM" id="SSF55174">
    <property type="entry name" value="Alpha-L RNA-binding motif"/>
    <property type="match status" value="1"/>
</dbReference>
<gene>
    <name evidence="1" type="ORF">SDC9_174382</name>
</gene>
<dbReference type="GO" id="GO:0003723">
    <property type="term" value="F:RNA binding"/>
    <property type="evidence" value="ECO:0007669"/>
    <property type="project" value="InterPro"/>
</dbReference>
<reference evidence="1" key="1">
    <citation type="submission" date="2019-08" db="EMBL/GenBank/DDBJ databases">
        <authorList>
            <person name="Kucharzyk K."/>
            <person name="Murdoch R.W."/>
            <person name="Higgins S."/>
            <person name="Loffler F."/>
        </authorList>
    </citation>
    <scope>NUCLEOTIDE SEQUENCE</scope>
</reference>
<dbReference type="EMBL" id="VSSQ01076673">
    <property type="protein sequence ID" value="MPN26956.1"/>
    <property type="molecule type" value="Genomic_DNA"/>
</dbReference>
<dbReference type="CDD" id="cd00165">
    <property type="entry name" value="S4"/>
    <property type="match status" value="1"/>
</dbReference>
<evidence type="ECO:0000313" key="1">
    <source>
        <dbReference type="EMBL" id="MPN26956.1"/>
    </source>
</evidence>
<dbReference type="AlphaFoldDB" id="A0A645GL62"/>
<dbReference type="Pfam" id="PF13275">
    <property type="entry name" value="S4_2"/>
    <property type="match status" value="1"/>
</dbReference>
<comment type="caution">
    <text evidence="1">The sequence shown here is derived from an EMBL/GenBank/DDBJ whole genome shotgun (WGS) entry which is preliminary data.</text>
</comment>
<dbReference type="Gene3D" id="3.10.290.10">
    <property type="entry name" value="RNA-binding S4 domain"/>
    <property type="match status" value="1"/>
</dbReference>
<dbReference type="InterPro" id="IPR036986">
    <property type="entry name" value="S4_RNA-bd_sf"/>
</dbReference>